<comment type="caution">
    <text evidence="1">The sequence shown here is derived from an EMBL/GenBank/DDBJ whole genome shotgun (WGS) entry which is preliminary data.</text>
</comment>
<organism evidence="1 2">
    <name type="scientific">Lasiodiplodia mahajangana</name>
    <dbReference type="NCBI Taxonomy" id="1108764"/>
    <lineage>
        <taxon>Eukaryota</taxon>
        <taxon>Fungi</taxon>
        <taxon>Dikarya</taxon>
        <taxon>Ascomycota</taxon>
        <taxon>Pezizomycotina</taxon>
        <taxon>Dothideomycetes</taxon>
        <taxon>Dothideomycetes incertae sedis</taxon>
        <taxon>Botryosphaeriales</taxon>
        <taxon>Botryosphaeriaceae</taxon>
        <taxon>Lasiodiplodia</taxon>
    </lineage>
</organism>
<accession>A0ACC2JED4</accession>
<reference evidence="1" key="1">
    <citation type="submission" date="2022-12" db="EMBL/GenBank/DDBJ databases">
        <title>Genome Sequence of Lasiodiplodia mahajangana.</title>
        <authorList>
            <person name="Buettner E."/>
        </authorList>
    </citation>
    <scope>NUCLEOTIDE SEQUENCE</scope>
    <source>
        <strain evidence="1">VT137</strain>
    </source>
</reference>
<keyword evidence="2" id="KW-1185">Reference proteome</keyword>
<dbReference type="EMBL" id="JAPUUL010002153">
    <property type="protein sequence ID" value="KAJ8125840.1"/>
    <property type="molecule type" value="Genomic_DNA"/>
</dbReference>
<evidence type="ECO:0000313" key="2">
    <source>
        <dbReference type="Proteomes" id="UP001153332"/>
    </source>
</evidence>
<gene>
    <name evidence="1" type="ORF">O1611_g7798</name>
</gene>
<protein>
    <submittedName>
        <fullName evidence="1">Uncharacterized protein</fullName>
    </submittedName>
</protein>
<sequence>MDVAFAKLTNFKKRRNVKGKNAEWNDTIRSCLKDLEKSTRVSFFLNMNNSQRHYLLEYYKQQFPFEGPMKTYMLDMADQRIKQNCATWKYRVTEGLIRHVNQLMVDDEKFRNYTVKKKIIRYLKGKFSLDTFAQIFDFVRDWINLGASNPKVHKWCKSLYVELASTAKMHVNWLNEPDETRLANSNYSRAAFSNRITTCANSQSWAPLVPSMDDIVLTEKNRPEKQKKVGREFLRPDDDNDFYVPGNSDSDD</sequence>
<proteinExistence type="predicted"/>
<name>A0ACC2JED4_9PEZI</name>
<dbReference type="Proteomes" id="UP001153332">
    <property type="component" value="Unassembled WGS sequence"/>
</dbReference>
<evidence type="ECO:0000313" key="1">
    <source>
        <dbReference type="EMBL" id="KAJ8125840.1"/>
    </source>
</evidence>